<dbReference type="AlphaFoldDB" id="A0A933NXB9"/>
<name>A0A933NXB9_9HYPH</name>
<dbReference type="Gene3D" id="3.10.450.530">
    <property type="entry name" value="Ribonuclease toxin, BrnT, of type II toxin-antitoxin system"/>
    <property type="match status" value="1"/>
</dbReference>
<comment type="caution">
    <text evidence="1">The sequence shown here is derived from an EMBL/GenBank/DDBJ whole genome shotgun (WGS) entry which is preliminary data.</text>
</comment>
<protein>
    <submittedName>
        <fullName evidence="1">BrnT family toxin</fullName>
    </submittedName>
</protein>
<dbReference type="InterPro" id="IPR007460">
    <property type="entry name" value="BrnT_toxin"/>
</dbReference>
<dbReference type="Pfam" id="PF04365">
    <property type="entry name" value="BrnT_toxin"/>
    <property type="match status" value="1"/>
</dbReference>
<sequence length="88" mass="10288">MDFEWDPEKAERNLAKHGVGFEVVLGLDWDVCPIFDDVRFDYGEARYIAYARSTSGQRYVVAFTLRTGTYRIISVRPFGRKENRIYGE</sequence>
<gene>
    <name evidence="1" type="ORF">HY834_00775</name>
</gene>
<evidence type="ECO:0000313" key="1">
    <source>
        <dbReference type="EMBL" id="MBI4920257.1"/>
    </source>
</evidence>
<dbReference type="Proteomes" id="UP000782610">
    <property type="component" value="Unassembled WGS sequence"/>
</dbReference>
<dbReference type="InterPro" id="IPR038573">
    <property type="entry name" value="BrnT_sf"/>
</dbReference>
<reference evidence="1" key="1">
    <citation type="submission" date="2020-07" db="EMBL/GenBank/DDBJ databases">
        <title>Huge and variable diversity of episymbiotic CPR bacteria and DPANN archaea in groundwater ecosystems.</title>
        <authorList>
            <person name="He C.Y."/>
            <person name="Keren R."/>
            <person name="Whittaker M."/>
            <person name="Farag I.F."/>
            <person name="Doudna J."/>
            <person name="Cate J.H.D."/>
            <person name="Banfield J.F."/>
        </authorList>
    </citation>
    <scope>NUCLEOTIDE SEQUENCE</scope>
    <source>
        <strain evidence="1">NC_groundwater_1586_Pr3_B-0.1um_66_15</strain>
    </source>
</reference>
<accession>A0A933NXB9</accession>
<evidence type="ECO:0000313" key="2">
    <source>
        <dbReference type="Proteomes" id="UP000782610"/>
    </source>
</evidence>
<proteinExistence type="predicted"/>
<organism evidence="1 2">
    <name type="scientific">Devosia nanyangense</name>
    <dbReference type="NCBI Taxonomy" id="1228055"/>
    <lineage>
        <taxon>Bacteria</taxon>
        <taxon>Pseudomonadati</taxon>
        <taxon>Pseudomonadota</taxon>
        <taxon>Alphaproteobacteria</taxon>
        <taxon>Hyphomicrobiales</taxon>
        <taxon>Devosiaceae</taxon>
        <taxon>Devosia</taxon>
    </lineage>
</organism>
<dbReference type="EMBL" id="JACRAF010000004">
    <property type="protein sequence ID" value="MBI4920257.1"/>
    <property type="molecule type" value="Genomic_DNA"/>
</dbReference>